<dbReference type="InterPro" id="IPR036249">
    <property type="entry name" value="Thioredoxin-like_sf"/>
</dbReference>
<dbReference type="GO" id="GO:0005739">
    <property type="term" value="C:mitochondrion"/>
    <property type="evidence" value="ECO:0007669"/>
    <property type="project" value="TreeGrafter"/>
</dbReference>
<feature type="domain" description="Thioredoxin" evidence="6">
    <location>
        <begin position="23"/>
        <end position="147"/>
    </location>
</feature>
<reference evidence="7" key="1">
    <citation type="submission" date="2021-02" db="EMBL/GenBank/DDBJ databases">
        <authorList>
            <person name="Nowell W R."/>
        </authorList>
    </citation>
    <scope>NUCLEOTIDE SEQUENCE</scope>
</reference>
<dbReference type="EMBL" id="CAJNOR010004716">
    <property type="protein sequence ID" value="CAF1522904.1"/>
    <property type="molecule type" value="Genomic_DNA"/>
</dbReference>
<name>A0A815UWZ4_ADIRI</name>
<dbReference type="GO" id="GO:0015035">
    <property type="term" value="F:protein-disulfide reductase activity"/>
    <property type="evidence" value="ECO:0007669"/>
    <property type="project" value="InterPro"/>
</dbReference>
<dbReference type="GO" id="GO:0045454">
    <property type="term" value="P:cell redox homeostasis"/>
    <property type="evidence" value="ECO:0007669"/>
    <property type="project" value="TreeGrafter"/>
</dbReference>
<dbReference type="Pfam" id="PF00085">
    <property type="entry name" value="Thioredoxin"/>
    <property type="match status" value="1"/>
</dbReference>
<evidence type="ECO:0000313" key="8">
    <source>
        <dbReference type="Proteomes" id="UP000663828"/>
    </source>
</evidence>
<evidence type="ECO:0000256" key="2">
    <source>
        <dbReference type="ARBA" id="ARBA00022448"/>
    </source>
</evidence>
<proteinExistence type="inferred from homology"/>
<protein>
    <recommendedName>
        <fullName evidence="6">Thioredoxin domain-containing protein</fullName>
    </recommendedName>
</protein>
<dbReference type="PANTHER" id="PTHR43601">
    <property type="entry name" value="THIOREDOXIN, MITOCHONDRIAL"/>
    <property type="match status" value="1"/>
</dbReference>
<gene>
    <name evidence="7" type="ORF">XAT740_LOCUS40917</name>
</gene>
<dbReference type="InterPro" id="IPR005746">
    <property type="entry name" value="Thioredoxin"/>
</dbReference>
<evidence type="ECO:0000256" key="4">
    <source>
        <dbReference type="ARBA" id="ARBA00023157"/>
    </source>
</evidence>
<evidence type="ECO:0000259" key="6">
    <source>
        <dbReference type="PROSITE" id="PS51352"/>
    </source>
</evidence>
<keyword evidence="2" id="KW-0813">Transport</keyword>
<comment type="caution">
    <text evidence="7">The sequence shown here is derived from an EMBL/GenBank/DDBJ whole genome shotgun (WGS) entry which is preliminary data.</text>
</comment>
<comment type="similarity">
    <text evidence="1">Belongs to the thioredoxin family.</text>
</comment>
<evidence type="ECO:0000313" key="7">
    <source>
        <dbReference type="EMBL" id="CAF1522904.1"/>
    </source>
</evidence>
<keyword evidence="4" id="KW-1015">Disulfide bond</keyword>
<dbReference type="AlphaFoldDB" id="A0A815UWZ4"/>
<dbReference type="InterPro" id="IPR013766">
    <property type="entry name" value="Thioredoxin_domain"/>
</dbReference>
<organism evidence="7 8">
    <name type="scientific">Adineta ricciae</name>
    <name type="common">Rotifer</name>
    <dbReference type="NCBI Taxonomy" id="249248"/>
    <lineage>
        <taxon>Eukaryota</taxon>
        <taxon>Metazoa</taxon>
        <taxon>Spiralia</taxon>
        <taxon>Gnathifera</taxon>
        <taxon>Rotifera</taxon>
        <taxon>Eurotatoria</taxon>
        <taxon>Bdelloidea</taxon>
        <taxon>Adinetida</taxon>
        <taxon>Adinetidae</taxon>
        <taxon>Adineta</taxon>
    </lineage>
</organism>
<dbReference type="PRINTS" id="PR00421">
    <property type="entry name" value="THIOREDOXIN"/>
</dbReference>
<dbReference type="SUPFAM" id="SSF52833">
    <property type="entry name" value="Thioredoxin-like"/>
    <property type="match status" value="1"/>
</dbReference>
<dbReference type="Proteomes" id="UP000663828">
    <property type="component" value="Unassembled WGS sequence"/>
</dbReference>
<evidence type="ECO:0000256" key="5">
    <source>
        <dbReference type="ARBA" id="ARBA00023284"/>
    </source>
</evidence>
<dbReference type="PROSITE" id="PS00194">
    <property type="entry name" value="THIOREDOXIN_1"/>
    <property type="match status" value="1"/>
</dbReference>
<sequence>MSARGLQVVVRNVQNLWLINNRRQFQTSALRLALDVIHVKDDADFQKRVLQSKNPFVVDFYATWCGPCKVLEPRLEKVITNHNKKTTGDKDVKLAKVDIDQLEKLSSNYNVQAVPTVIAIKHGKEVSRFTGAADENRIQKMLDQLSR</sequence>
<keyword evidence="3" id="KW-0249">Electron transport</keyword>
<dbReference type="InterPro" id="IPR017937">
    <property type="entry name" value="Thioredoxin_CS"/>
</dbReference>
<evidence type="ECO:0000256" key="3">
    <source>
        <dbReference type="ARBA" id="ARBA00022982"/>
    </source>
</evidence>
<dbReference type="FunFam" id="3.40.30.10:FF:000001">
    <property type="entry name" value="Thioredoxin"/>
    <property type="match status" value="1"/>
</dbReference>
<accession>A0A815UWZ4</accession>
<evidence type="ECO:0000256" key="1">
    <source>
        <dbReference type="ARBA" id="ARBA00008987"/>
    </source>
</evidence>
<keyword evidence="8" id="KW-1185">Reference proteome</keyword>
<dbReference type="PROSITE" id="PS51352">
    <property type="entry name" value="THIOREDOXIN_2"/>
    <property type="match status" value="1"/>
</dbReference>
<dbReference type="Gene3D" id="3.40.30.10">
    <property type="entry name" value="Glutaredoxin"/>
    <property type="match status" value="1"/>
</dbReference>
<dbReference type="PANTHER" id="PTHR43601:SF3">
    <property type="entry name" value="THIOREDOXIN, MITOCHONDRIAL"/>
    <property type="match status" value="1"/>
</dbReference>
<keyword evidence="5" id="KW-0676">Redox-active center</keyword>
<dbReference type="NCBIfam" id="TIGR01068">
    <property type="entry name" value="thioredoxin"/>
    <property type="match status" value="1"/>
</dbReference>
<dbReference type="CDD" id="cd02947">
    <property type="entry name" value="TRX_family"/>
    <property type="match status" value="1"/>
</dbReference>